<dbReference type="GO" id="GO:0005524">
    <property type="term" value="F:ATP binding"/>
    <property type="evidence" value="ECO:0007669"/>
    <property type="project" value="UniProtKB-UniRule"/>
</dbReference>
<evidence type="ECO:0000313" key="18">
    <source>
        <dbReference type="Proteomes" id="UP000193040"/>
    </source>
</evidence>
<dbReference type="InterPro" id="IPR011009">
    <property type="entry name" value="Kinase-like_dom_sf"/>
</dbReference>
<evidence type="ECO:0000256" key="7">
    <source>
        <dbReference type="ARBA" id="ARBA00022741"/>
    </source>
</evidence>
<dbReference type="GO" id="GO:0080090">
    <property type="term" value="P:regulation of primary metabolic process"/>
    <property type="evidence" value="ECO:0007669"/>
    <property type="project" value="UniProtKB-ARBA"/>
</dbReference>
<dbReference type="AlphaFoldDB" id="A0A1X0XY39"/>
<feature type="domain" description="Protein kinase" evidence="16">
    <location>
        <begin position="23"/>
        <end position="283"/>
    </location>
</feature>
<evidence type="ECO:0000256" key="3">
    <source>
        <dbReference type="ARBA" id="ARBA00022475"/>
    </source>
</evidence>
<evidence type="ECO:0000256" key="14">
    <source>
        <dbReference type="PROSITE-ProRule" id="PRU10141"/>
    </source>
</evidence>
<evidence type="ECO:0000256" key="9">
    <source>
        <dbReference type="ARBA" id="ARBA00022840"/>
    </source>
</evidence>
<evidence type="ECO:0000256" key="10">
    <source>
        <dbReference type="ARBA" id="ARBA00022989"/>
    </source>
</evidence>
<dbReference type="GO" id="GO:0004674">
    <property type="term" value="F:protein serine/threonine kinase activity"/>
    <property type="evidence" value="ECO:0007669"/>
    <property type="project" value="UniProtKB-KW"/>
</dbReference>
<evidence type="ECO:0000256" key="6">
    <source>
        <dbReference type="ARBA" id="ARBA00022692"/>
    </source>
</evidence>
<keyword evidence="10 15" id="KW-1133">Transmembrane helix</keyword>
<dbReference type="Gene3D" id="3.40.1000.70">
    <property type="entry name" value="PknH-like extracellular domain"/>
    <property type="match status" value="1"/>
</dbReference>
<organism evidence="17 18">
    <name type="scientific">Mycobacterium simiae</name>
    <name type="common">Mycobacterium habana</name>
    <dbReference type="NCBI Taxonomy" id="1784"/>
    <lineage>
        <taxon>Bacteria</taxon>
        <taxon>Bacillati</taxon>
        <taxon>Actinomycetota</taxon>
        <taxon>Actinomycetes</taxon>
        <taxon>Mycobacteriales</taxon>
        <taxon>Mycobacteriaceae</taxon>
        <taxon>Mycobacterium</taxon>
        <taxon>Mycobacterium simiae complex</taxon>
    </lineage>
</organism>
<gene>
    <name evidence="17" type="ORF">B5M45_19435</name>
</gene>
<comment type="caution">
    <text evidence="17">The sequence shown here is derived from an EMBL/GenBank/DDBJ whole genome shotgun (WGS) entry which is preliminary data.</text>
</comment>
<dbReference type="PANTHER" id="PTHR43289:SF6">
    <property type="entry name" value="SERINE_THREONINE-PROTEIN KINASE NEKL-3"/>
    <property type="match status" value="1"/>
</dbReference>
<evidence type="ECO:0000259" key="16">
    <source>
        <dbReference type="PROSITE" id="PS50011"/>
    </source>
</evidence>
<dbReference type="Pfam" id="PF00069">
    <property type="entry name" value="Pkinase"/>
    <property type="match status" value="1"/>
</dbReference>
<comment type="subcellular location">
    <subcellularLocation>
        <location evidence="1">Cell membrane</location>
        <topology evidence="1">Single-pass membrane protein</topology>
    </subcellularLocation>
</comment>
<dbReference type="CDD" id="cd14014">
    <property type="entry name" value="STKc_PknB_like"/>
    <property type="match status" value="1"/>
</dbReference>
<evidence type="ECO:0000313" key="17">
    <source>
        <dbReference type="EMBL" id="ORJ57784.1"/>
    </source>
</evidence>
<dbReference type="Gene3D" id="3.30.200.20">
    <property type="entry name" value="Phosphorylase Kinase, domain 1"/>
    <property type="match status" value="1"/>
</dbReference>
<sequence>MEEEPTADGGPRGLREGSRFGPYRLKRLLGKGGFGHVWLAEDTVMDRLVALKLLRAEYSDSETFRLRLFREARAAGRLHEPHVVPIHGCGEIDGQLYIDMRLIDGVDLEAVLSQQAPLAPARAVAVVRQIAAALDAAHNAGLTHRDVKPANILLLDDDFACLLDFGLASAASDAKLTSTGFTIGTFAYMAPERLSADAEIDGRADVYALACVLYECLTGSRPYSGDTPALVSAHLTAPIPKPSQHGPNVPAALDDVITRGMAKNPADRYGSAGDLARAAQSALAIEQRMQPDTIAASVAAIPLASAPVADPVDGIGLAAIHSARDMANTVVAPTARAAVGPSTALATDGSPGASRTSIRNRGNIILVATILVLITIAGTVSAVVMQPRSTGTSAPVTDTALEGLLLTTEQVNVAMSTTDMKLAVASDRMDSSRNTVMPQSCLSLGGAADASVYGGSGNTATRERVMQDPGTYTHFADEAVTLYPTAEQAQLFFASSARQWPTCHSFTQSVNSSNFEWSVGQVSDTNGILSTTSNRQDLGAPIWACQRALAVSNNVVVDITTCSADPGNSAVNIAQQIAAKVPA</sequence>
<proteinExistence type="predicted"/>
<keyword evidence="3" id="KW-1003">Cell membrane</keyword>
<keyword evidence="9 14" id="KW-0067">ATP-binding</keyword>
<dbReference type="PROSITE" id="PS00107">
    <property type="entry name" value="PROTEIN_KINASE_ATP"/>
    <property type="match status" value="1"/>
</dbReference>
<dbReference type="SMART" id="SM00220">
    <property type="entry name" value="S_TKc"/>
    <property type="match status" value="1"/>
</dbReference>
<dbReference type="Proteomes" id="UP000193040">
    <property type="component" value="Unassembled WGS sequence"/>
</dbReference>
<keyword evidence="6 15" id="KW-0812">Transmembrane</keyword>
<evidence type="ECO:0000256" key="15">
    <source>
        <dbReference type="SAM" id="Phobius"/>
    </source>
</evidence>
<reference evidence="17 18" key="1">
    <citation type="submission" date="2017-03" db="EMBL/GenBank/DDBJ databases">
        <title>Genomic insights into Mycobacterium simiae human colonization.</title>
        <authorList>
            <person name="Steffani J.L."/>
            <person name="Brunck M.E."/>
            <person name="Cruz E."/>
            <person name="Montiel R."/>
            <person name="Barona F."/>
        </authorList>
    </citation>
    <scope>NUCLEOTIDE SEQUENCE [LARGE SCALE GENOMIC DNA]</scope>
    <source>
        <strain evidence="17 18">MsiGto</strain>
    </source>
</reference>
<dbReference type="InterPro" id="IPR026954">
    <property type="entry name" value="PknH-like_Extracell"/>
</dbReference>
<comment type="catalytic activity">
    <reaction evidence="13">
        <text>L-seryl-[protein] + ATP = O-phospho-L-seryl-[protein] + ADP + H(+)</text>
        <dbReference type="Rhea" id="RHEA:17989"/>
        <dbReference type="Rhea" id="RHEA-COMP:9863"/>
        <dbReference type="Rhea" id="RHEA-COMP:11604"/>
        <dbReference type="ChEBI" id="CHEBI:15378"/>
        <dbReference type="ChEBI" id="CHEBI:29999"/>
        <dbReference type="ChEBI" id="CHEBI:30616"/>
        <dbReference type="ChEBI" id="CHEBI:83421"/>
        <dbReference type="ChEBI" id="CHEBI:456216"/>
        <dbReference type="EC" id="2.7.11.1"/>
    </reaction>
</comment>
<keyword evidence="8" id="KW-0418">Kinase</keyword>
<keyword evidence="5" id="KW-0808">Transferase</keyword>
<protein>
    <recommendedName>
        <fullName evidence="2">non-specific serine/threonine protein kinase</fullName>
        <ecNumber evidence="2">2.7.11.1</ecNumber>
    </recommendedName>
</protein>
<dbReference type="FunFam" id="1.10.510.10:FF:000021">
    <property type="entry name" value="Serine/threonine protein kinase"/>
    <property type="match status" value="1"/>
</dbReference>
<evidence type="ECO:0000256" key="11">
    <source>
        <dbReference type="ARBA" id="ARBA00023136"/>
    </source>
</evidence>
<keyword evidence="18" id="KW-1185">Reference proteome</keyword>
<dbReference type="Pfam" id="PF14032">
    <property type="entry name" value="PknH_C"/>
    <property type="match status" value="1"/>
</dbReference>
<dbReference type="GO" id="GO:0005886">
    <property type="term" value="C:plasma membrane"/>
    <property type="evidence" value="ECO:0007669"/>
    <property type="project" value="UniProtKB-SubCell"/>
</dbReference>
<dbReference type="InterPro" id="IPR008271">
    <property type="entry name" value="Ser/Thr_kinase_AS"/>
</dbReference>
<feature type="binding site" evidence="14">
    <location>
        <position position="52"/>
    </location>
    <ligand>
        <name>ATP</name>
        <dbReference type="ChEBI" id="CHEBI:30616"/>
    </ligand>
</feature>
<evidence type="ECO:0000256" key="1">
    <source>
        <dbReference type="ARBA" id="ARBA00004162"/>
    </source>
</evidence>
<comment type="catalytic activity">
    <reaction evidence="12">
        <text>L-threonyl-[protein] + ATP = O-phospho-L-threonyl-[protein] + ADP + H(+)</text>
        <dbReference type="Rhea" id="RHEA:46608"/>
        <dbReference type="Rhea" id="RHEA-COMP:11060"/>
        <dbReference type="Rhea" id="RHEA-COMP:11605"/>
        <dbReference type="ChEBI" id="CHEBI:15378"/>
        <dbReference type="ChEBI" id="CHEBI:30013"/>
        <dbReference type="ChEBI" id="CHEBI:30616"/>
        <dbReference type="ChEBI" id="CHEBI:61977"/>
        <dbReference type="ChEBI" id="CHEBI:456216"/>
        <dbReference type="EC" id="2.7.11.1"/>
    </reaction>
</comment>
<evidence type="ECO:0000256" key="5">
    <source>
        <dbReference type="ARBA" id="ARBA00022679"/>
    </source>
</evidence>
<evidence type="ECO:0000256" key="12">
    <source>
        <dbReference type="ARBA" id="ARBA00047899"/>
    </source>
</evidence>
<feature type="transmembrane region" description="Helical" evidence="15">
    <location>
        <begin position="364"/>
        <end position="385"/>
    </location>
</feature>
<dbReference type="EMBL" id="MZZM01000025">
    <property type="protein sequence ID" value="ORJ57784.1"/>
    <property type="molecule type" value="Genomic_DNA"/>
</dbReference>
<dbReference type="PROSITE" id="PS50011">
    <property type="entry name" value="PROTEIN_KINASE_DOM"/>
    <property type="match status" value="1"/>
</dbReference>
<accession>A0A1X0XY39</accession>
<dbReference type="EC" id="2.7.11.1" evidence="2"/>
<evidence type="ECO:0000256" key="13">
    <source>
        <dbReference type="ARBA" id="ARBA00048679"/>
    </source>
</evidence>
<keyword evidence="7 14" id="KW-0547">Nucleotide-binding</keyword>
<dbReference type="InterPro" id="IPR017441">
    <property type="entry name" value="Protein_kinase_ATP_BS"/>
</dbReference>
<evidence type="ECO:0000256" key="2">
    <source>
        <dbReference type="ARBA" id="ARBA00012513"/>
    </source>
</evidence>
<name>A0A1X0XY39_MYCSI</name>
<dbReference type="SUPFAM" id="SSF56112">
    <property type="entry name" value="Protein kinase-like (PK-like)"/>
    <property type="match status" value="1"/>
</dbReference>
<keyword evidence="4" id="KW-0723">Serine/threonine-protein kinase</keyword>
<evidence type="ECO:0000256" key="4">
    <source>
        <dbReference type="ARBA" id="ARBA00022527"/>
    </source>
</evidence>
<dbReference type="InterPro" id="IPR038232">
    <property type="entry name" value="PknH-like_Extracell_sf"/>
</dbReference>
<dbReference type="PANTHER" id="PTHR43289">
    <property type="entry name" value="MITOGEN-ACTIVATED PROTEIN KINASE KINASE KINASE 20-RELATED"/>
    <property type="match status" value="1"/>
</dbReference>
<dbReference type="Gene3D" id="1.10.510.10">
    <property type="entry name" value="Transferase(Phosphotransferase) domain 1"/>
    <property type="match status" value="1"/>
</dbReference>
<dbReference type="FunFam" id="3.30.200.20:FF:000348">
    <property type="entry name" value="Serine/threonine protein kinase"/>
    <property type="match status" value="1"/>
</dbReference>
<keyword evidence="11 15" id="KW-0472">Membrane</keyword>
<dbReference type="InterPro" id="IPR000719">
    <property type="entry name" value="Prot_kinase_dom"/>
</dbReference>
<dbReference type="PROSITE" id="PS00108">
    <property type="entry name" value="PROTEIN_KINASE_ST"/>
    <property type="match status" value="1"/>
</dbReference>
<evidence type="ECO:0000256" key="8">
    <source>
        <dbReference type="ARBA" id="ARBA00022777"/>
    </source>
</evidence>